<evidence type="ECO:0000256" key="7">
    <source>
        <dbReference type="ARBA" id="ARBA00023136"/>
    </source>
</evidence>
<evidence type="ECO:0000256" key="9">
    <source>
        <dbReference type="ARBA" id="ARBA00023224"/>
    </source>
</evidence>
<dbReference type="GO" id="GO:0004984">
    <property type="term" value="F:olfactory receptor activity"/>
    <property type="evidence" value="ECO:0007669"/>
    <property type="project" value="InterPro"/>
</dbReference>
<evidence type="ECO:0000256" key="1">
    <source>
        <dbReference type="ARBA" id="ARBA00004651"/>
    </source>
</evidence>
<dbReference type="PANTHER" id="PTHR21137:SF35">
    <property type="entry name" value="ODORANT RECEPTOR 19A-RELATED"/>
    <property type="match status" value="1"/>
</dbReference>
<dbReference type="InterPro" id="IPR004117">
    <property type="entry name" value="7tm6_olfct_rcpt"/>
</dbReference>
<evidence type="ECO:0000256" key="6">
    <source>
        <dbReference type="ARBA" id="ARBA00022989"/>
    </source>
</evidence>
<sequence length="408" mass="47507">MPEKVYCALKKLTQIELDFLSILGSKLFLYPFIGRTKRVYACYMLVSLLLIVTAAQLLTALLVADVKEWIEIINVAPNLAVVLMALLKYTKVHVNRDLYKKIFEHFRDELWDVISDSVEHQNIVTQYAAKTKFISRFLIYYSIPLVIFVDSFPRIIMYLERELLGSDDTKYLYPFDGWYPFDKVDWYYTVYLWESFMTMNVVVVYAFTNMIHSSYTLFICLELKILGSSIKNLVTSEDVANIVNRTKLQETHGDIKRKLKTIIIRHQLLAQIVSEFDIVQGDVTLANYLFGSVFLTLTIFSSTVVDNMYKSLRYFFMFCSLLIEVFFYCMIGQILTDDSDCLTDAIYSADWPYANTETKMALLIIMTRTQRPFKYTAKGYIAMNLNSFSGVCSMSYQFFNLLRTAYSQ</sequence>
<evidence type="ECO:0000313" key="11">
    <source>
        <dbReference type="EMBL" id="BAR43494.1"/>
    </source>
</evidence>
<evidence type="ECO:0000256" key="4">
    <source>
        <dbReference type="ARBA" id="ARBA00022692"/>
    </source>
</evidence>
<feature type="transmembrane region" description="Helical" evidence="10">
    <location>
        <begin position="69"/>
        <end position="87"/>
    </location>
</feature>
<dbReference type="GO" id="GO:0005886">
    <property type="term" value="C:plasma membrane"/>
    <property type="evidence" value="ECO:0007669"/>
    <property type="project" value="UniProtKB-SubCell"/>
</dbReference>
<comment type="similarity">
    <text evidence="10">Belongs to the insect chemoreceptor superfamily. Heteromeric odorant receptor channel (TC 1.A.69) family.</text>
</comment>
<reference evidence="11" key="1">
    <citation type="submission" date="2014-09" db="EMBL/GenBank/DDBJ databases">
        <title>Identification of candidate odorant receptors in Asian corn borer Ostrinia furnacalis.</title>
        <authorList>
            <person name="Yang B."/>
            <person name="Ozaki K."/>
            <person name="Ishikawa Y."/>
            <person name="Matsuo T."/>
        </authorList>
    </citation>
    <scope>NUCLEOTIDE SEQUENCE</scope>
    <source>
        <tissue evidence="11">Antennae</tissue>
    </source>
</reference>
<feature type="transmembrane region" description="Helical" evidence="10">
    <location>
        <begin position="138"/>
        <end position="159"/>
    </location>
</feature>
<evidence type="ECO:0000256" key="10">
    <source>
        <dbReference type="RuleBase" id="RU351113"/>
    </source>
</evidence>
<evidence type="ECO:0000256" key="5">
    <source>
        <dbReference type="ARBA" id="ARBA00022725"/>
    </source>
</evidence>
<keyword evidence="8 10" id="KW-0675">Receptor</keyword>
<feature type="transmembrane region" description="Helical" evidence="10">
    <location>
        <begin position="311"/>
        <end position="331"/>
    </location>
</feature>
<evidence type="ECO:0000256" key="3">
    <source>
        <dbReference type="ARBA" id="ARBA00022606"/>
    </source>
</evidence>
<feature type="transmembrane region" description="Helical" evidence="10">
    <location>
        <begin position="186"/>
        <end position="207"/>
    </location>
</feature>
<evidence type="ECO:0000256" key="8">
    <source>
        <dbReference type="ARBA" id="ARBA00023170"/>
    </source>
</evidence>
<comment type="caution">
    <text evidence="10">Lacks conserved residue(s) required for the propagation of feature annotation.</text>
</comment>
<proteinExistence type="evidence at transcript level"/>
<keyword evidence="7 10" id="KW-0472">Membrane</keyword>
<keyword evidence="2" id="KW-1003">Cell membrane</keyword>
<name>A0A0E4B5K2_OSTFU</name>
<keyword evidence="5 10" id="KW-0552">Olfaction</keyword>
<dbReference type="PANTHER" id="PTHR21137">
    <property type="entry name" value="ODORANT RECEPTOR"/>
    <property type="match status" value="1"/>
</dbReference>
<dbReference type="Pfam" id="PF02949">
    <property type="entry name" value="7tm_6"/>
    <property type="match status" value="1"/>
</dbReference>
<gene>
    <name evidence="11" type="primary">OR52</name>
</gene>
<organism evidence="11">
    <name type="scientific">Ostrinia furnacalis</name>
    <name type="common">Asian corn borer</name>
    <dbReference type="NCBI Taxonomy" id="93504"/>
    <lineage>
        <taxon>Eukaryota</taxon>
        <taxon>Metazoa</taxon>
        <taxon>Ecdysozoa</taxon>
        <taxon>Arthropoda</taxon>
        <taxon>Hexapoda</taxon>
        <taxon>Insecta</taxon>
        <taxon>Pterygota</taxon>
        <taxon>Neoptera</taxon>
        <taxon>Endopterygota</taxon>
        <taxon>Lepidoptera</taxon>
        <taxon>Glossata</taxon>
        <taxon>Ditrysia</taxon>
        <taxon>Pyraloidea</taxon>
        <taxon>Crambidae</taxon>
        <taxon>Pyraustinae</taxon>
        <taxon>Ostrinia</taxon>
    </lineage>
</organism>
<protein>
    <recommendedName>
        <fullName evidence="10">Odorant receptor</fullName>
    </recommendedName>
</protein>
<keyword evidence="3 10" id="KW-0716">Sensory transduction</keyword>
<dbReference type="GO" id="GO:0007165">
    <property type="term" value="P:signal transduction"/>
    <property type="evidence" value="ECO:0007669"/>
    <property type="project" value="UniProtKB-KW"/>
</dbReference>
<accession>A0A0E4B5K2</accession>
<dbReference type="EMBL" id="LC002746">
    <property type="protein sequence ID" value="BAR43494.1"/>
    <property type="molecule type" value="mRNA"/>
</dbReference>
<dbReference type="AlphaFoldDB" id="A0A0E4B5K2"/>
<keyword evidence="9 10" id="KW-0807">Transducer</keyword>
<comment type="subcellular location">
    <subcellularLocation>
        <location evidence="1 10">Cell membrane</location>
        <topology evidence="1 10">Multi-pass membrane protein</topology>
    </subcellularLocation>
</comment>
<feature type="transmembrane region" description="Helical" evidence="10">
    <location>
        <begin position="40"/>
        <end position="63"/>
    </location>
</feature>
<evidence type="ECO:0000256" key="2">
    <source>
        <dbReference type="ARBA" id="ARBA00022475"/>
    </source>
</evidence>
<dbReference type="GO" id="GO:0005549">
    <property type="term" value="F:odorant binding"/>
    <property type="evidence" value="ECO:0007669"/>
    <property type="project" value="InterPro"/>
</dbReference>
<keyword evidence="6 10" id="KW-1133">Transmembrane helix</keyword>
<keyword evidence="4 10" id="KW-0812">Transmembrane</keyword>